<name>A0AAN9YYE9_9ORTH</name>
<dbReference type="AlphaFoldDB" id="A0AAN9YYE9"/>
<dbReference type="EMBL" id="JAZDUA010001003">
    <property type="protein sequence ID" value="KAK7788602.1"/>
    <property type="molecule type" value="Genomic_DNA"/>
</dbReference>
<evidence type="ECO:0000256" key="1">
    <source>
        <dbReference type="SAM" id="Phobius"/>
    </source>
</evidence>
<feature type="transmembrane region" description="Helical" evidence="1">
    <location>
        <begin position="107"/>
        <end position="129"/>
    </location>
</feature>
<feature type="signal peptide" evidence="2">
    <location>
        <begin position="1"/>
        <end position="24"/>
    </location>
</feature>
<organism evidence="3 4">
    <name type="scientific">Gryllus longicercus</name>
    <dbReference type="NCBI Taxonomy" id="2509291"/>
    <lineage>
        <taxon>Eukaryota</taxon>
        <taxon>Metazoa</taxon>
        <taxon>Ecdysozoa</taxon>
        <taxon>Arthropoda</taxon>
        <taxon>Hexapoda</taxon>
        <taxon>Insecta</taxon>
        <taxon>Pterygota</taxon>
        <taxon>Neoptera</taxon>
        <taxon>Polyneoptera</taxon>
        <taxon>Orthoptera</taxon>
        <taxon>Ensifera</taxon>
        <taxon>Gryllidea</taxon>
        <taxon>Grylloidea</taxon>
        <taxon>Gryllidae</taxon>
        <taxon>Gryllinae</taxon>
        <taxon>Gryllus</taxon>
    </lineage>
</organism>
<keyword evidence="4" id="KW-1185">Reference proteome</keyword>
<evidence type="ECO:0000256" key="2">
    <source>
        <dbReference type="SAM" id="SignalP"/>
    </source>
</evidence>
<keyword evidence="1" id="KW-0472">Membrane</keyword>
<keyword evidence="1" id="KW-1133">Transmembrane helix</keyword>
<feature type="chain" id="PRO_5043040231" description="EGF-like domain-containing protein" evidence="2">
    <location>
        <begin position="25"/>
        <end position="165"/>
    </location>
</feature>
<proteinExistence type="predicted"/>
<gene>
    <name evidence="3" type="ORF">R5R35_014747</name>
</gene>
<reference evidence="3 4" key="1">
    <citation type="submission" date="2024-03" db="EMBL/GenBank/DDBJ databases">
        <title>The genome assembly and annotation of the cricket Gryllus longicercus Weissman &amp; Gray.</title>
        <authorList>
            <person name="Szrajer S."/>
            <person name="Gray D."/>
            <person name="Ylla G."/>
        </authorList>
    </citation>
    <scope>NUCLEOTIDE SEQUENCE [LARGE SCALE GENOMIC DNA]</scope>
    <source>
        <strain evidence="3">DAG 2021-001</strain>
        <tissue evidence="3">Whole body minus gut</tissue>
    </source>
</reference>
<keyword evidence="1" id="KW-0812">Transmembrane</keyword>
<evidence type="ECO:0008006" key="5">
    <source>
        <dbReference type="Google" id="ProtNLM"/>
    </source>
</evidence>
<accession>A0AAN9YYE9</accession>
<protein>
    <recommendedName>
        <fullName evidence="5">EGF-like domain-containing protein</fullName>
    </recommendedName>
</protein>
<dbReference type="Proteomes" id="UP001378592">
    <property type="component" value="Unassembled WGS sequence"/>
</dbReference>
<evidence type="ECO:0000313" key="3">
    <source>
        <dbReference type="EMBL" id="KAK7788602.1"/>
    </source>
</evidence>
<evidence type="ECO:0000313" key="4">
    <source>
        <dbReference type="Proteomes" id="UP001378592"/>
    </source>
</evidence>
<comment type="caution">
    <text evidence="3">The sequence shown here is derived from an EMBL/GenBank/DDBJ whole genome shotgun (WGS) entry which is preliminary data.</text>
</comment>
<keyword evidence="2" id="KW-0732">Signal</keyword>
<sequence length="165" mass="18237">MTMKLRTSLILFMIAPFYLTIVLASEGRKCNPNDLISTMCRENERCVANTHPANSGICDCKEGYLRNRNNTSECVPKPMPTVPSPASAVPTLSPEHAELVHHSSVSAGAITAAVLVPLMLAIGGLLVLIGRRYHWFERLQLLQGRHYEEVRIGQEDDEDDDPPLA</sequence>